<evidence type="ECO:0000256" key="1">
    <source>
        <dbReference type="SAM" id="MobiDB-lite"/>
    </source>
</evidence>
<evidence type="ECO:0000313" key="3">
    <source>
        <dbReference type="Proteomes" id="UP001642484"/>
    </source>
</evidence>
<evidence type="ECO:0000313" key="2">
    <source>
        <dbReference type="EMBL" id="CAK9004193.1"/>
    </source>
</evidence>
<feature type="compositionally biased region" description="Basic and acidic residues" evidence="1">
    <location>
        <begin position="54"/>
        <end position="66"/>
    </location>
</feature>
<gene>
    <name evidence="2" type="ORF">CCMP2556_LOCUS7583</name>
</gene>
<comment type="caution">
    <text evidence="2">The sequence shown here is derived from an EMBL/GenBank/DDBJ whole genome shotgun (WGS) entry which is preliminary data.</text>
</comment>
<keyword evidence="3" id="KW-1185">Reference proteome</keyword>
<organism evidence="2 3">
    <name type="scientific">Durusdinium trenchii</name>
    <dbReference type="NCBI Taxonomy" id="1381693"/>
    <lineage>
        <taxon>Eukaryota</taxon>
        <taxon>Sar</taxon>
        <taxon>Alveolata</taxon>
        <taxon>Dinophyceae</taxon>
        <taxon>Suessiales</taxon>
        <taxon>Symbiodiniaceae</taxon>
        <taxon>Durusdinium</taxon>
    </lineage>
</organism>
<reference evidence="2 3" key="1">
    <citation type="submission" date="2024-02" db="EMBL/GenBank/DDBJ databases">
        <authorList>
            <person name="Chen Y."/>
            <person name="Shah S."/>
            <person name="Dougan E. K."/>
            <person name="Thang M."/>
            <person name="Chan C."/>
        </authorList>
    </citation>
    <scope>NUCLEOTIDE SEQUENCE [LARGE SCALE GENOMIC DNA]</scope>
</reference>
<sequence>MGVELGGMKGRLGGPDRIVYFLGHAVGTEEKRGSFMPFSGGCSLVRLTPAAEQGEARGEEMHEKDGPAGSLHSGIAQFIIRPLMVGGSLLAIISHKQRKWILSSSSPCGLEAASWGAARRR</sequence>
<feature type="region of interest" description="Disordered" evidence="1">
    <location>
        <begin position="49"/>
        <end position="69"/>
    </location>
</feature>
<proteinExistence type="predicted"/>
<dbReference type="EMBL" id="CAXAMN010003336">
    <property type="protein sequence ID" value="CAK9004193.1"/>
    <property type="molecule type" value="Genomic_DNA"/>
</dbReference>
<name>A0ABP0IS81_9DINO</name>
<dbReference type="Proteomes" id="UP001642484">
    <property type="component" value="Unassembled WGS sequence"/>
</dbReference>
<protein>
    <submittedName>
        <fullName evidence="2">Uncharacterized protein</fullName>
    </submittedName>
</protein>
<accession>A0ABP0IS81</accession>